<dbReference type="SUPFAM" id="SSF53335">
    <property type="entry name" value="S-adenosyl-L-methionine-dependent methyltransferases"/>
    <property type="match status" value="1"/>
</dbReference>
<evidence type="ECO:0000313" key="9">
    <source>
        <dbReference type="Proteomes" id="UP000024547"/>
    </source>
</evidence>
<proteinExistence type="inferred from homology"/>
<dbReference type="EC" id="2.1.1.72" evidence="2"/>
<evidence type="ECO:0000256" key="3">
    <source>
        <dbReference type="ARBA" id="ARBA00022603"/>
    </source>
</evidence>
<name>A0A059E1I7_9PROT</name>
<dbReference type="Proteomes" id="UP000024547">
    <property type="component" value="Unassembled WGS sequence"/>
</dbReference>
<protein>
    <recommendedName>
        <fullName evidence="2">site-specific DNA-methyltransferase (adenine-specific)</fullName>
        <ecNumber evidence="2">2.1.1.72</ecNumber>
    </recommendedName>
</protein>
<dbReference type="EMBL" id="AWFH01000015">
    <property type="protein sequence ID" value="KCZ61382.1"/>
    <property type="molecule type" value="Genomic_DNA"/>
</dbReference>
<comment type="catalytic activity">
    <reaction evidence="6">
        <text>a 2'-deoxyadenosine in DNA + S-adenosyl-L-methionine = an N(6)-methyl-2'-deoxyadenosine in DNA + S-adenosyl-L-homocysteine + H(+)</text>
        <dbReference type="Rhea" id="RHEA:15197"/>
        <dbReference type="Rhea" id="RHEA-COMP:12418"/>
        <dbReference type="Rhea" id="RHEA-COMP:12419"/>
        <dbReference type="ChEBI" id="CHEBI:15378"/>
        <dbReference type="ChEBI" id="CHEBI:57856"/>
        <dbReference type="ChEBI" id="CHEBI:59789"/>
        <dbReference type="ChEBI" id="CHEBI:90615"/>
        <dbReference type="ChEBI" id="CHEBI:90616"/>
        <dbReference type="EC" id="2.1.1.72"/>
    </reaction>
</comment>
<dbReference type="InterPro" id="IPR029063">
    <property type="entry name" value="SAM-dependent_MTases_sf"/>
</dbReference>
<keyword evidence="9" id="KW-1185">Reference proteome</keyword>
<dbReference type="InterPro" id="IPR050953">
    <property type="entry name" value="N4_N6_ade-DNA_methylase"/>
</dbReference>
<evidence type="ECO:0000259" key="7">
    <source>
        <dbReference type="Pfam" id="PF07669"/>
    </source>
</evidence>
<evidence type="ECO:0000256" key="6">
    <source>
        <dbReference type="ARBA" id="ARBA00047942"/>
    </source>
</evidence>
<dbReference type="PRINTS" id="PR00507">
    <property type="entry name" value="N12N6MTFRASE"/>
</dbReference>
<evidence type="ECO:0000256" key="4">
    <source>
        <dbReference type="ARBA" id="ARBA00022679"/>
    </source>
</evidence>
<evidence type="ECO:0000256" key="2">
    <source>
        <dbReference type="ARBA" id="ARBA00011900"/>
    </source>
</evidence>
<dbReference type="GO" id="GO:0009007">
    <property type="term" value="F:site-specific DNA-methyltransferase (adenine-specific) activity"/>
    <property type="evidence" value="ECO:0007669"/>
    <property type="project" value="UniProtKB-EC"/>
</dbReference>
<keyword evidence="3" id="KW-0489">Methyltransferase</keyword>
<dbReference type="PROSITE" id="PS00092">
    <property type="entry name" value="N6_MTASE"/>
    <property type="match status" value="1"/>
</dbReference>
<dbReference type="STRING" id="1280948.HY36_16920"/>
<dbReference type="GO" id="GO:0003676">
    <property type="term" value="F:nucleic acid binding"/>
    <property type="evidence" value="ECO:0007669"/>
    <property type="project" value="InterPro"/>
</dbReference>
<accession>A0A059E1I7</accession>
<keyword evidence="4" id="KW-0808">Transferase</keyword>
<dbReference type="PATRIC" id="fig|1280948.3.peg.1907"/>
<sequence length="578" mass="62969">MDATHAKKHRGVDHAVGGRTGGGVIETGRVFTKTQGRASLKLTEALFLAESLTSGAETIRSDKPGRLNLTDRNLAWATYCEQLLASEQAKNDTIRRYCEPLSTLERIYSASLVYALAQPPARRKRLAMFFTPPRLSEYVLDRVEKFGVDFQSDRFIDPAAGGASFIGPIAHRKLTKGAAPDSILDTVFGVEIDPGLADFARAAARSVVGIDATPMVETGDGLKLGAEASFDCVIGNPPYRVLSPHQRRRMPAWAKSTLANYANLYALFILRSLQLLRDGGTMALLIPTSFITGMYFSSLRAHISSHAEVLAIDTIVQRKEFFRDVSQDVCLLVCRKTSAPQSHCASARAVGRDLNWVASEDYEISPGAPDPWLPRPTVAGIARHVTLESYGYAVTCGSIVHNRDTGLSEGIRRKRKHAVPLVWGHVIKPGATVAPASRRSPPGEGKITFVSTKRATPPIVKPSIVLQRTTSGDQARRIRAGIVDRSWIDTYGGFYGENHVVVVSPLEGQDQAVDLQSLLRVLSSGAVDKRLRSLLSSNSVNVTALRTLALPDLARLSTTIFKTPDLARFEAALEKAYK</sequence>
<evidence type="ECO:0000256" key="5">
    <source>
        <dbReference type="ARBA" id="ARBA00022691"/>
    </source>
</evidence>
<comment type="similarity">
    <text evidence="1">Belongs to the N(4)/N(6)-methyltransferase family.</text>
</comment>
<dbReference type="PANTHER" id="PTHR33841:SF5">
    <property type="entry name" value="DNA METHYLASE (MODIFICATION METHYLASE) (METHYLTRANSFERASE)-RELATED"/>
    <property type="match status" value="1"/>
</dbReference>
<dbReference type="GO" id="GO:0006304">
    <property type="term" value="P:DNA modification"/>
    <property type="evidence" value="ECO:0007669"/>
    <property type="project" value="InterPro"/>
</dbReference>
<dbReference type="CDD" id="cd02440">
    <property type="entry name" value="AdoMet_MTases"/>
    <property type="match status" value="1"/>
</dbReference>
<dbReference type="InterPro" id="IPR002052">
    <property type="entry name" value="DNA_methylase_N6_adenine_CS"/>
</dbReference>
<comment type="caution">
    <text evidence="8">The sequence shown here is derived from an EMBL/GenBank/DDBJ whole genome shotgun (WGS) entry which is preliminary data.</text>
</comment>
<dbReference type="Pfam" id="PF07669">
    <property type="entry name" value="Eco57I"/>
    <property type="match status" value="1"/>
</dbReference>
<evidence type="ECO:0000313" key="8">
    <source>
        <dbReference type="EMBL" id="KCZ61382.1"/>
    </source>
</evidence>
<dbReference type="GO" id="GO:0032259">
    <property type="term" value="P:methylation"/>
    <property type="evidence" value="ECO:0007669"/>
    <property type="project" value="UniProtKB-KW"/>
</dbReference>
<keyword evidence="5" id="KW-0949">S-adenosyl-L-methionine</keyword>
<organism evidence="8 9">
    <name type="scientific">Hyphomonas atlantica</name>
    <dbReference type="NCBI Taxonomy" id="1280948"/>
    <lineage>
        <taxon>Bacteria</taxon>
        <taxon>Pseudomonadati</taxon>
        <taxon>Pseudomonadota</taxon>
        <taxon>Alphaproteobacteria</taxon>
        <taxon>Hyphomonadales</taxon>
        <taxon>Hyphomonadaceae</taxon>
        <taxon>Hyphomonas</taxon>
    </lineage>
</organism>
<dbReference type="eggNOG" id="COG0827">
    <property type="taxonomic scope" value="Bacteria"/>
</dbReference>
<gene>
    <name evidence="8" type="ORF">HY36_16920</name>
</gene>
<dbReference type="InterPro" id="IPR011639">
    <property type="entry name" value="MethylTrfase_TaqI-like_dom"/>
</dbReference>
<reference evidence="8 9" key="1">
    <citation type="journal article" date="2014" name="Antonie Van Leeuwenhoek">
        <title>Hyphomonas beringensis sp. nov. and Hyphomonas chukchiensis sp. nov., isolated from surface seawater of the Bering Sea and Chukchi Sea.</title>
        <authorList>
            <person name="Li C."/>
            <person name="Lai Q."/>
            <person name="Li G."/>
            <person name="Dong C."/>
            <person name="Wang J."/>
            <person name="Liao Y."/>
            <person name="Shao Z."/>
        </authorList>
    </citation>
    <scope>NUCLEOTIDE SEQUENCE [LARGE SCALE GENOMIC DNA]</scope>
    <source>
        <strain evidence="8 9">22II1-22F38</strain>
    </source>
</reference>
<dbReference type="RefSeq" id="WP_035551710.1">
    <property type="nucleotide sequence ID" value="NZ_AWFH01000015.1"/>
</dbReference>
<dbReference type="AlphaFoldDB" id="A0A059E1I7"/>
<evidence type="ECO:0000256" key="1">
    <source>
        <dbReference type="ARBA" id="ARBA00006594"/>
    </source>
</evidence>
<dbReference type="Gene3D" id="3.40.50.150">
    <property type="entry name" value="Vaccinia Virus protein VP39"/>
    <property type="match status" value="1"/>
</dbReference>
<feature type="domain" description="Type II methyltransferase M.TaqI-like" evidence="7">
    <location>
        <begin position="225"/>
        <end position="315"/>
    </location>
</feature>
<dbReference type="PANTHER" id="PTHR33841">
    <property type="entry name" value="DNA METHYLTRANSFERASE YEEA-RELATED"/>
    <property type="match status" value="1"/>
</dbReference>